<keyword evidence="2" id="KW-1185">Reference proteome</keyword>
<dbReference type="RefSeq" id="WP_328856896.1">
    <property type="nucleotide sequence ID" value="NZ_CP108021.1"/>
</dbReference>
<dbReference type="AlphaFoldDB" id="A0AAU4K042"/>
<name>A0AAU4K042_9NOCA</name>
<proteinExistence type="predicted"/>
<evidence type="ECO:0000313" key="2">
    <source>
        <dbReference type="Proteomes" id="UP001432128"/>
    </source>
</evidence>
<dbReference type="Proteomes" id="UP001432128">
    <property type="component" value="Chromosome"/>
</dbReference>
<dbReference type="EMBL" id="CP108021">
    <property type="protein sequence ID" value="WUM19387.1"/>
    <property type="molecule type" value="Genomic_DNA"/>
</dbReference>
<evidence type="ECO:0000313" key="1">
    <source>
        <dbReference type="EMBL" id="WUM19387.1"/>
    </source>
</evidence>
<reference evidence="1 2" key="1">
    <citation type="submission" date="2022-10" db="EMBL/GenBank/DDBJ databases">
        <title>The complete genomes of actinobacterial strains from the NBC collection.</title>
        <authorList>
            <person name="Joergensen T.S."/>
            <person name="Alvarez Arevalo M."/>
            <person name="Sterndorff E.B."/>
            <person name="Faurdal D."/>
            <person name="Vuksanovic O."/>
            <person name="Mourched A.-S."/>
            <person name="Charusanti P."/>
            <person name="Shaw S."/>
            <person name="Blin K."/>
            <person name="Weber T."/>
        </authorList>
    </citation>
    <scope>NUCLEOTIDE SEQUENCE [LARGE SCALE GENOMIC DNA]</scope>
    <source>
        <strain evidence="1 2">NBC_00319</strain>
    </source>
</reference>
<sequence length="130" mass="14289">MSTRPAVSLPGGVTPQTWRKKPVDVQAIQFRDWGSALAIMAWAPGVFYVPRGAEHGLRYPSEFDRSRGDVLDTAPAYLAVPDMTVTSTGAAVPGYTRADHGDYIVFDDEGTLRRVPQKHFHEAYDKVPAS</sequence>
<organism evidence="1 2">
    <name type="scientific">Williamsia herbipolensis</name>
    <dbReference type="NCBI Taxonomy" id="1603258"/>
    <lineage>
        <taxon>Bacteria</taxon>
        <taxon>Bacillati</taxon>
        <taxon>Actinomycetota</taxon>
        <taxon>Actinomycetes</taxon>
        <taxon>Mycobacteriales</taxon>
        <taxon>Nocardiaceae</taxon>
        <taxon>Williamsia</taxon>
    </lineage>
</organism>
<protein>
    <submittedName>
        <fullName evidence="1">Uncharacterized protein</fullName>
    </submittedName>
</protein>
<dbReference type="KEGG" id="whr:OG579_17010"/>
<gene>
    <name evidence="1" type="ORF">OG579_17010</name>
</gene>
<accession>A0AAU4K042</accession>